<reference evidence="2 3" key="1">
    <citation type="submission" date="2014-07" db="EMBL/GenBank/DDBJ databases">
        <title>Genome of Chryseobacterium luteum DSM 18605.</title>
        <authorList>
            <person name="Stropko S.J."/>
            <person name="Pipes S.E."/>
            <person name="Newman J.D."/>
        </authorList>
    </citation>
    <scope>NUCLEOTIDE SEQUENCE [LARGE SCALE GENOMIC DNA]</scope>
    <source>
        <strain evidence="2 3">DSM 18605</strain>
    </source>
</reference>
<feature type="transmembrane region" description="Helical" evidence="1">
    <location>
        <begin position="30"/>
        <end position="48"/>
    </location>
</feature>
<dbReference type="EMBL" id="JPRO01000001">
    <property type="protein sequence ID" value="KFF09161.1"/>
    <property type="molecule type" value="Genomic_DNA"/>
</dbReference>
<evidence type="ECO:0000313" key="2">
    <source>
        <dbReference type="EMBL" id="KFF09161.1"/>
    </source>
</evidence>
<organism evidence="2 3">
    <name type="scientific">Chryseobacterium luteum</name>
    <dbReference type="NCBI Taxonomy" id="421531"/>
    <lineage>
        <taxon>Bacteria</taxon>
        <taxon>Pseudomonadati</taxon>
        <taxon>Bacteroidota</taxon>
        <taxon>Flavobacteriia</taxon>
        <taxon>Flavobacteriales</taxon>
        <taxon>Weeksellaceae</taxon>
        <taxon>Chryseobacterium group</taxon>
        <taxon>Chryseobacterium</taxon>
    </lineage>
</organism>
<accession>A0A085ZXJ7</accession>
<name>A0A085ZXJ7_9FLAO</name>
<protein>
    <submittedName>
        <fullName evidence="2">Uncharacterized protein</fullName>
    </submittedName>
</protein>
<keyword evidence="3" id="KW-1185">Reference proteome</keyword>
<keyword evidence="1" id="KW-1133">Transmembrane helix</keyword>
<dbReference type="AlphaFoldDB" id="A0A085ZXJ7"/>
<sequence length="104" mass="12604">MSYFYRTKFHYLEQPKQRERPDYVVGKTPFLRYWSFCCVIILFLNEFFNHGLHRLTQMIALMLLDICWIKIHLNAKVYFMDAEFLGEQRGATEPLMKLPDMMLT</sequence>
<comment type="caution">
    <text evidence="2">The sequence shown here is derived from an EMBL/GenBank/DDBJ whole genome shotgun (WGS) entry which is preliminary data.</text>
</comment>
<dbReference type="Proteomes" id="UP000028703">
    <property type="component" value="Unassembled WGS sequence"/>
</dbReference>
<gene>
    <name evidence="2" type="ORF">IX38_01195</name>
</gene>
<evidence type="ECO:0000313" key="3">
    <source>
        <dbReference type="Proteomes" id="UP000028703"/>
    </source>
</evidence>
<keyword evidence="1" id="KW-0812">Transmembrane</keyword>
<evidence type="ECO:0000256" key="1">
    <source>
        <dbReference type="SAM" id="Phobius"/>
    </source>
</evidence>
<proteinExistence type="predicted"/>
<keyword evidence="1" id="KW-0472">Membrane</keyword>